<evidence type="ECO:0000313" key="1">
    <source>
        <dbReference type="EMBL" id="MCJ2180184.1"/>
    </source>
</evidence>
<keyword evidence="2" id="KW-1185">Reference proteome</keyword>
<sequence length="71" mass="8017">MTSSKTIDVVVRIRCPKWLTQAQARREVRTLINDQTHHGHVEPCAARPWDSEVIGAENFRAVAVKPAPQSR</sequence>
<proteinExistence type="predicted"/>
<dbReference type="RefSeq" id="WP_243995565.1">
    <property type="nucleotide sequence ID" value="NZ_JALHLE010000028.1"/>
</dbReference>
<reference evidence="1" key="1">
    <citation type="submission" date="2022-03" db="EMBL/GenBank/DDBJ databases">
        <title>Identification of a novel bacterium isolated from mangrove sediments.</title>
        <authorList>
            <person name="Pan X."/>
        </authorList>
    </citation>
    <scope>NUCLEOTIDE SEQUENCE</scope>
    <source>
        <strain evidence="1">B2580</strain>
    </source>
</reference>
<evidence type="ECO:0000313" key="2">
    <source>
        <dbReference type="Proteomes" id="UP001162880"/>
    </source>
</evidence>
<name>A0ABT0B570_9SPHN</name>
<dbReference type="Proteomes" id="UP001162880">
    <property type="component" value="Unassembled WGS sequence"/>
</dbReference>
<accession>A0ABT0B570</accession>
<organism evidence="1 2">
    <name type="scientific">Novosphingobium album</name>
    <name type="common">ex Hu et al. 2023</name>
    <dbReference type="NCBI Taxonomy" id="2930093"/>
    <lineage>
        <taxon>Bacteria</taxon>
        <taxon>Pseudomonadati</taxon>
        <taxon>Pseudomonadota</taxon>
        <taxon>Alphaproteobacteria</taxon>
        <taxon>Sphingomonadales</taxon>
        <taxon>Sphingomonadaceae</taxon>
        <taxon>Novosphingobium</taxon>
    </lineage>
</organism>
<gene>
    <name evidence="1" type="ORF">MTR64_16555</name>
</gene>
<comment type="caution">
    <text evidence="1">The sequence shown here is derived from an EMBL/GenBank/DDBJ whole genome shotgun (WGS) entry which is preliminary data.</text>
</comment>
<protein>
    <submittedName>
        <fullName evidence="1">Uncharacterized protein</fullName>
    </submittedName>
</protein>
<dbReference type="EMBL" id="JALHLE010000028">
    <property type="protein sequence ID" value="MCJ2180184.1"/>
    <property type="molecule type" value="Genomic_DNA"/>
</dbReference>